<proteinExistence type="predicted"/>
<organism evidence="6 7">
    <name type="scientific">Aureococcus anophagefferens</name>
    <name type="common">Harmful bloom alga</name>
    <dbReference type="NCBI Taxonomy" id="44056"/>
    <lineage>
        <taxon>Eukaryota</taxon>
        <taxon>Sar</taxon>
        <taxon>Stramenopiles</taxon>
        <taxon>Ochrophyta</taxon>
        <taxon>Pelagophyceae</taxon>
        <taxon>Pelagomonadales</taxon>
        <taxon>Pelagomonadaceae</taxon>
        <taxon>Aureococcus</taxon>
    </lineage>
</organism>
<dbReference type="EMBL" id="JBBJCI010000422">
    <property type="protein sequence ID" value="KAK7230875.1"/>
    <property type="molecule type" value="Genomic_DNA"/>
</dbReference>
<comment type="caution">
    <text evidence="6">The sequence shown here is derived from an EMBL/GenBank/DDBJ whole genome shotgun (WGS) entry which is preliminary data.</text>
</comment>
<protein>
    <recommendedName>
        <fullName evidence="8">Tetratricopeptide repeat protein</fullName>
    </recommendedName>
</protein>
<evidence type="ECO:0000256" key="2">
    <source>
        <dbReference type="ARBA" id="ARBA00022490"/>
    </source>
</evidence>
<evidence type="ECO:0000256" key="4">
    <source>
        <dbReference type="ARBA" id="ARBA00022803"/>
    </source>
</evidence>
<dbReference type="PANTHER" id="PTHR45783">
    <property type="entry name" value="KINESIN LIGHT CHAIN"/>
    <property type="match status" value="1"/>
</dbReference>
<evidence type="ECO:0000256" key="3">
    <source>
        <dbReference type="ARBA" id="ARBA00022737"/>
    </source>
</evidence>
<dbReference type="Gene3D" id="1.25.40.10">
    <property type="entry name" value="Tetratricopeptide repeat domain"/>
    <property type="match status" value="2"/>
</dbReference>
<keyword evidence="4" id="KW-0802">TPR repeat</keyword>
<dbReference type="InterPro" id="IPR011990">
    <property type="entry name" value="TPR-like_helical_dom_sf"/>
</dbReference>
<reference evidence="6 7" key="1">
    <citation type="submission" date="2024-03" db="EMBL/GenBank/DDBJ databases">
        <title>Aureococcus anophagefferens CCMP1851 and Kratosvirus quantuckense: Draft genome of a second virus-susceptible host strain in the model system.</title>
        <authorList>
            <person name="Chase E."/>
            <person name="Truchon A.R."/>
            <person name="Schepens W."/>
            <person name="Wilhelm S.W."/>
        </authorList>
    </citation>
    <scope>NUCLEOTIDE SEQUENCE [LARGE SCALE GENOMIC DNA]</scope>
    <source>
        <strain evidence="6 7">CCMP1851</strain>
    </source>
</reference>
<keyword evidence="3" id="KW-0677">Repeat</keyword>
<keyword evidence="7" id="KW-1185">Reference proteome</keyword>
<gene>
    <name evidence="6" type="ORF">SO694_00074031</name>
</gene>
<keyword evidence="2" id="KW-0963">Cytoplasm</keyword>
<feature type="compositionally biased region" description="Low complexity" evidence="5">
    <location>
        <begin position="86"/>
        <end position="97"/>
    </location>
</feature>
<feature type="compositionally biased region" description="Basic residues" evidence="5">
    <location>
        <begin position="63"/>
        <end position="83"/>
    </location>
</feature>
<name>A0ABR1FHK6_AURAN</name>
<dbReference type="Proteomes" id="UP001363151">
    <property type="component" value="Unassembled WGS sequence"/>
</dbReference>
<dbReference type="SUPFAM" id="SSF48452">
    <property type="entry name" value="TPR-like"/>
    <property type="match status" value="1"/>
</dbReference>
<feature type="compositionally biased region" description="Basic residues" evidence="5">
    <location>
        <begin position="46"/>
        <end position="55"/>
    </location>
</feature>
<evidence type="ECO:0000256" key="1">
    <source>
        <dbReference type="ARBA" id="ARBA00004496"/>
    </source>
</evidence>
<evidence type="ECO:0008006" key="8">
    <source>
        <dbReference type="Google" id="ProtNLM"/>
    </source>
</evidence>
<dbReference type="PANTHER" id="PTHR45783:SF3">
    <property type="entry name" value="KINESIN LIGHT CHAIN"/>
    <property type="match status" value="1"/>
</dbReference>
<dbReference type="Pfam" id="PF13374">
    <property type="entry name" value="TPR_10"/>
    <property type="match status" value="1"/>
</dbReference>
<evidence type="ECO:0000313" key="7">
    <source>
        <dbReference type="Proteomes" id="UP001363151"/>
    </source>
</evidence>
<dbReference type="InterPro" id="IPR002151">
    <property type="entry name" value="Kinesin_light"/>
</dbReference>
<feature type="compositionally biased region" description="Low complexity" evidence="5">
    <location>
        <begin position="201"/>
        <end position="220"/>
    </location>
</feature>
<evidence type="ECO:0000256" key="5">
    <source>
        <dbReference type="SAM" id="MobiDB-lite"/>
    </source>
</evidence>
<comment type="subcellular location">
    <subcellularLocation>
        <location evidence="1">Cytoplasm</location>
    </subcellularLocation>
</comment>
<evidence type="ECO:0000313" key="6">
    <source>
        <dbReference type="EMBL" id="KAK7230875.1"/>
    </source>
</evidence>
<accession>A0ABR1FHK6</accession>
<sequence>MAAGGRDGDAATSLERAARDLEDGLGAGHALVGDALASRSATSSAKRGRAGRTPRRASSARSPRARRTSARSRRPPRPCSRRSRPCDAAATATAGGRAALRAAPRAREARLGPSHPQLNVPLMNAAAAYEDLRRYDDAGAALPPRARAPRGARAARAAPGDVASALNGVASVLRCRGRLDDAEALFARSLAITAAANAAEDPPSARVAARSAVRRAPGSGREPRGPGAYGDAEALLRRALKFDEMEHGADHPDTVPALSALLRRRFLDRAPYRDAEPYAQRILAIRERRAPGSRDVAVALNRLAVPARAAAVANRASLKRATGDFDGAGALYGEARASSSTRAARTTRTPR</sequence>
<feature type="region of interest" description="Disordered" evidence="5">
    <location>
        <begin position="201"/>
        <end position="230"/>
    </location>
</feature>
<feature type="region of interest" description="Disordered" evidence="5">
    <location>
        <begin position="34"/>
        <end position="97"/>
    </location>
</feature>